<dbReference type="EMBL" id="JADIKL010000006">
    <property type="protein sequence ID" value="MFK2931545.1"/>
    <property type="molecule type" value="Genomic_DNA"/>
</dbReference>
<feature type="chain" id="PRO_5046324180" description="Porin" evidence="2">
    <location>
        <begin position="30"/>
        <end position="477"/>
    </location>
</feature>
<comment type="caution">
    <text evidence="3">The sequence shown here is derived from an EMBL/GenBank/DDBJ whole genome shotgun (WGS) entry which is preliminary data.</text>
</comment>
<evidence type="ECO:0000256" key="1">
    <source>
        <dbReference type="SAM" id="Coils"/>
    </source>
</evidence>
<dbReference type="RefSeq" id="WP_404540153.1">
    <property type="nucleotide sequence ID" value="NZ_JADIKL010000006.1"/>
</dbReference>
<dbReference type="SUPFAM" id="SSF56935">
    <property type="entry name" value="Porins"/>
    <property type="match status" value="1"/>
</dbReference>
<evidence type="ECO:0008006" key="5">
    <source>
        <dbReference type="Google" id="ProtNLM"/>
    </source>
</evidence>
<gene>
    <name evidence="3" type="ORF">ISP14_12175</name>
</gene>
<reference evidence="3 4" key="1">
    <citation type="submission" date="2020-10" db="EMBL/GenBank/DDBJ databases">
        <title>Phylogeny of dyella-like bacteria.</title>
        <authorList>
            <person name="Fu J."/>
        </authorList>
    </citation>
    <scope>NUCLEOTIDE SEQUENCE [LARGE SCALE GENOMIC DNA]</scope>
    <source>
        <strain evidence="3 4">DKC-1</strain>
    </source>
</reference>
<name>A0ABW8KHX0_9GAMM</name>
<keyword evidence="2" id="KW-0732">Signal</keyword>
<sequence>MSPTLIRRCRRPLALGVACALALPWAVQAQTSASSSASAAASAREQQLEQRVDQLEQELTQLKAMIQAQKQQAASQPAAAAPAQSAAVAPAAESKPVFTTAPGLSVALHGFISASAFSQSKSFAYGNGANAEYPVAGSTGSLSGVDVRNTRFWLDFSGAKLTGDWTGGGRIEMDFFGGFNGTGAYSQQQPTPRLRQAYMDLINPDTGSTIRIGQQWELLFPLDNVTASLSHIAFPLGFGTGMIGWRFPGVVWMQDLNHGSEGTKWRLDLGAFEGSWNGPDGAVNNTNYLTAGNAGFRPQLEARLHAQGKDWLAYAVAHYSEVNLKGVNGAASTPVKSSVKSVGYEVGGQWKPGPWVFRANAYTGKGLGEVFGDLSQFGDIKDTGGYLQAGYNFTPNWSLTALYATSKLNRNDVVRWMGNGSTGLLRGRQAGLGVDYAAGSYELGLEWLYGWLDSTTNGTNTKTTSGNQLSVSALYHF</sequence>
<feature type="signal peptide" evidence="2">
    <location>
        <begin position="1"/>
        <end position="29"/>
    </location>
</feature>
<keyword evidence="4" id="KW-1185">Reference proteome</keyword>
<proteinExistence type="predicted"/>
<dbReference type="InterPro" id="IPR023614">
    <property type="entry name" value="Porin_dom_sf"/>
</dbReference>
<evidence type="ECO:0000256" key="2">
    <source>
        <dbReference type="SAM" id="SignalP"/>
    </source>
</evidence>
<evidence type="ECO:0000313" key="3">
    <source>
        <dbReference type="EMBL" id="MFK2931545.1"/>
    </source>
</evidence>
<feature type="coiled-coil region" evidence="1">
    <location>
        <begin position="38"/>
        <end position="72"/>
    </location>
</feature>
<protein>
    <recommendedName>
        <fullName evidence="5">Porin</fullName>
    </recommendedName>
</protein>
<dbReference type="Proteomes" id="UP001620397">
    <property type="component" value="Unassembled WGS sequence"/>
</dbReference>
<evidence type="ECO:0000313" key="4">
    <source>
        <dbReference type="Proteomes" id="UP001620397"/>
    </source>
</evidence>
<organism evidence="3 4">
    <name type="scientific">Dyella agri</name>
    <dbReference type="NCBI Taxonomy" id="1926869"/>
    <lineage>
        <taxon>Bacteria</taxon>
        <taxon>Pseudomonadati</taxon>
        <taxon>Pseudomonadota</taxon>
        <taxon>Gammaproteobacteria</taxon>
        <taxon>Lysobacterales</taxon>
        <taxon>Rhodanobacteraceae</taxon>
        <taxon>Dyella</taxon>
    </lineage>
</organism>
<keyword evidence="1" id="KW-0175">Coiled coil</keyword>
<accession>A0ABW8KHX0</accession>
<dbReference type="Gene3D" id="2.40.160.10">
    <property type="entry name" value="Porin"/>
    <property type="match status" value="1"/>
</dbReference>